<feature type="region of interest" description="Disordered" evidence="2">
    <location>
        <begin position="264"/>
        <end position="316"/>
    </location>
</feature>
<feature type="region of interest" description="Disordered" evidence="2">
    <location>
        <begin position="328"/>
        <end position="444"/>
    </location>
</feature>
<comment type="caution">
    <text evidence="3">The sequence shown here is derived from an EMBL/GenBank/DDBJ whole genome shotgun (WGS) entry which is preliminary data.</text>
</comment>
<name>A0A178DBW1_9EURO</name>
<dbReference type="AlphaFoldDB" id="A0A178DBW1"/>
<dbReference type="EMBL" id="LVCJ01000008">
    <property type="protein sequence ID" value="OAL38681.1"/>
    <property type="molecule type" value="Genomic_DNA"/>
</dbReference>
<feature type="compositionally biased region" description="Basic and acidic residues" evidence="2">
    <location>
        <begin position="331"/>
        <end position="347"/>
    </location>
</feature>
<feature type="region of interest" description="Disordered" evidence="2">
    <location>
        <begin position="575"/>
        <end position="607"/>
    </location>
</feature>
<evidence type="ECO:0000313" key="3">
    <source>
        <dbReference type="EMBL" id="OAL38681.1"/>
    </source>
</evidence>
<keyword evidence="1" id="KW-0378">Hydrolase</keyword>
<evidence type="ECO:0000256" key="2">
    <source>
        <dbReference type="SAM" id="MobiDB-lite"/>
    </source>
</evidence>
<feature type="compositionally biased region" description="Polar residues" evidence="2">
    <location>
        <begin position="381"/>
        <end position="397"/>
    </location>
</feature>
<feature type="compositionally biased region" description="Basic and acidic residues" evidence="2">
    <location>
        <begin position="1"/>
        <end position="11"/>
    </location>
</feature>
<proteinExistence type="predicted"/>
<feature type="region of interest" description="Disordered" evidence="2">
    <location>
        <begin position="179"/>
        <end position="218"/>
    </location>
</feature>
<keyword evidence="4" id="KW-1185">Reference proteome</keyword>
<accession>A0A178DBW1</accession>
<feature type="region of interest" description="Disordered" evidence="2">
    <location>
        <begin position="795"/>
        <end position="818"/>
    </location>
</feature>
<feature type="region of interest" description="Disordered" evidence="2">
    <location>
        <begin position="1"/>
        <end position="76"/>
    </location>
</feature>
<gene>
    <name evidence="3" type="ORF">AYO20_01887</name>
</gene>
<evidence type="ECO:0000256" key="1">
    <source>
        <dbReference type="ARBA" id="ARBA00022801"/>
    </source>
</evidence>
<feature type="compositionally biased region" description="Polar residues" evidence="2">
    <location>
        <begin position="1014"/>
        <end position="1025"/>
    </location>
</feature>
<dbReference type="InterPro" id="IPR001261">
    <property type="entry name" value="ArgE/DapE_CS"/>
</dbReference>
<feature type="compositionally biased region" description="Polar residues" evidence="2">
    <location>
        <begin position="956"/>
        <end position="973"/>
    </location>
</feature>
<feature type="region of interest" description="Disordered" evidence="2">
    <location>
        <begin position="722"/>
        <end position="750"/>
    </location>
</feature>
<dbReference type="Proteomes" id="UP000185904">
    <property type="component" value="Unassembled WGS sequence"/>
</dbReference>
<protein>
    <submittedName>
        <fullName evidence="3">Uncharacterized protein</fullName>
    </submittedName>
</protein>
<dbReference type="RefSeq" id="XP_022503693.1">
    <property type="nucleotide sequence ID" value="XM_022640193.1"/>
</dbReference>
<feature type="region of interest" description="Disordered" evidence="2">
    <location>
        <begin position="127"/>
        <end position="155"/>
    </location>
</feature>
<dbReference type="PROSITE" id="PS00758">
    <property type="entry name" value="ARGE_DAPE_CPG2_1"/>
    <property type="match status" value="1"/>
</dbReference>
<organism evidence="3 4">
    <name type="scientific">Fonsecaea nubica</name>
    <dbReference type="NCBI Taxonomy" id="856822"/>
    <lineage>
        <taxon>Eukaryota</taxon>
        <taxon>Fungi</taxon>
        <taxon>Dikarya</taxon>
        <taxon>Ascomycota</taxon>
        <taxon>Pezizomycotina</taxon>
        <taxon>Eurotiomycetes</taxon>
        <taxon>Chaetothyriomycetidae</taxon>
        <taxon>Chaetothyriales</taxon>
        <taxon>Herpotrichiellaceae</taxon>
        <taxon>Fonsecaea</taxon>
    </lineage>
</organism>
<feature type="compositionally biased region" description="Polar residues" evidence="2">
    <location>
        <begin position="208"/>
        <end position="218"/>
    </location>
</feature>
<sequence>MSLSSDRRLYNKDNIVVSRMPTGLRTRDTPTPGRRSVAPSSPHSCPPQLVPLKSRLRSAHSNASPVTPKILDGESRKRSWVNSASKHLGLSKLRLESSFSQEGVMSANPTAATGASSTKRLNVHAHNLSGSSRSPFPAPLSHPCHQSPPEKPLPSLPVATVKSKSPVRRSLIDCAERPLRRSLTPPGGGLPQQEDWPAIEPTKAGTIPSGSSQSRIKPSLSESLYEGMRALDLQDDKEKISQAEYNVKFERNVAATSDLEAMSDANRIRETDSAVTADGSGRPLSSSQLPKPRESLLRSLSRHVDSPVPRQTKTSALRLHQAKTIAVSVAKKPESSAHVPSDSERAESASFSRSKQSFPGGPIRTNSRGRYGVTGRGSPYTIPSRSKSVQKSATRAGTCTERRTFRSPATSQGLDLAQHGATHQQSSAREMSRKSSLPVPTRLTRPSLDESIEGILRQSSPSEPFMNSMVGKHPVADDVPNHPVEAFAINGVNQNNDLSQAIPKDKGKLMDVKEVLSTTAPRDDESFVDSDGESGVSIHGYDSFGGYRVRRILNGSRMGPTLRITDSASRVLLGQDDKNTLNKRSPKSALRHKGSAPDIGSPRMAKDQIRRSSAIFGRSMSLVRNLADRPSNQLKHADQDETRNLIGEDSSVDTVVRAELPGNNIDSEHGLLVDSHMDVSGTERNKEAFVSRTTPTSIQSDWPCKDFASFELRSDHDAIAAKQKRNTPSSAAGGLVTKRPTPGSLSRPPTIVLRTAPNKETAPFLFQDLGQEQAKQEKLVNDLAKATHDEAAIVSGPQSTTPFPPRTSSRKPKPPPIIVSPPERHLPAISFLPQRAPKAYAVSQDNIKKPRNVKTFSQSISPRTDSVKGRKISHVLAHSPSSSSKKKVISNIRGLFHKRSVESNKATTAVVETTTVSEEVNSQPGRPAGAPGSLRRKPVPASASADADDKRASPPLQVNASGSGQPGQVSPKLTQPGLPNSDFPCFPYGSQATEPRLPLGRTDSRAPKRKNPLISPTTPFTANLNTSMYPSSPLPSSAVAANATINKMVSPTTHAHPQARSPATLSPTIPQTLAATTSMTHSLLDLARTSTDPNRKAHLIELSKCMVEVVGSARDAEKAMEKARMEASRAECAWLKCLKEIGQMEGLVRGLIEPETMRK</sequence>
<evidence type="ECO:0000313" key="4">
    <source>
        <dbReference type="Proteomes" id="UP000185904"/>
    </source>
</evidence>
<feature type="compositionally biased region" description="Basic residues" evidence="2">
    <location>
        <begin position="584"/>
        <end position="594"/>
    </location>
</feature>
<feature type="region of interest" description="Disordered" evidence="2">
    <location>
        <begin position="914"/>
        <end position="1025"/>
    </location>
</feature>
<dbReference type="OrthoDB" id="5407305at2759"/>
<reference evidence="3 4" key="1">
    <citation type="submission" date="2016-03" db="EMBL/GenBank/DDBJ databases">
        <title>The draft genome sequence of Fonsecaea nubica causative agent of cutaneous subcutaneous infection in human host.</title>
        <authorList>
            <person name="Costa F."/>
            <person name="Sybren D.H."/>
            <person name="Raittz R.T."/>
            <person name="Weiss V.A."/>
            <person name="Leao A.C."/>
            <person name="Gomes R."/>
            <person name="De Souza E.M."/>
            <person name="Pedrosa F.O."/>
            <person name="Steffens M.B."/>
            <person name="Bombassaro A."/>
            <person name="Tadra-Sfeir M.Z."/>
            <person name="Moreno L.F."/>
            <person name="Najafzadeh M.J."/>
            <person name="Felipe M.S."/>
            <person name="Teixeira M."/>
            <person name="Sun J."/>
            <person name="Xi L."/>
            <person name="Castro M.A."/>
            <person name="Vicente V.A."/>
        </authorList>
    </citation>
    <scope>NUCLEOTIDE SEQUENCE [LARGE SCALE GENOMIC DNA]</scope>
    <source>
        <strain evidence="3 4">CBS 269.64</strain>
    </source>
</reference>
<dbReference type="GeneID" id="34585311"/>